<dbReference type="EMBL" id="LOCQ01000058">
    <property type="protein sequence ID" value="OBV38096.1"/>
    <property type="molecule type" value="Genomic_DNA"/>
</dbReference>
<dbReference type="AlphaFoldDB" id="A0A1A7BWX6"/>
<accession>A0A1A7BWX6</accession>
<proteinExistence type="predicted"/>
<keyword evidence="2" id="KW-1185">Reference proteome</keyword>
<dbReference type="Proteomes" id="UP000092713">
    <property type="component" value="Unassembled WGS sequence"/>
</dbReference>
<reference evidence="1 2" key="1">
    <citation type="submission" date="2016-04" db="EMBL/GenBank/DDBJ databases">
        <title>Draft genome sequence of Janthinobacterium psychrotolerans sp. nov., isolated from freshwater sediments in Denmark.</title>
        <authorList>
            <person name="Gong X."/>
            <person name="Skrivergaard S."/>
            <person name="Korsgaard B.S."/>
            <person name="Schreiber L."/>
            <person name="Marshall I.P."/>
            <person name="Finster K."/>
            <person name="Schramm A."/>
        </authorList>
    </citation>
    <scope>NUCLEOTIDE SEQUENCE [LARGE SCALE GENOMIC DNA]</scope>
    <source>
        <strain evidence="1 2">S3-2</strain>
    </source>
</reference>
<comment type="caution">
    <text evidence="1">The sequence shown here is derived from an EMBL/GenBank/DDBJ whole genome shotgun (WGS) entry which is preliminary data.</text>
</comment>
<organism evidence="1 2">
    <name type="scientific">Janthinobacterium psychrotolerans</name>
    <dbReference type="NCBI Taxonomy" id="1747903"/>
    <lineage>
        <taxon>Bacteria</taxon>
        <taxon>Pseudomonadati</taxon>
        <taxon>Pseudomonadota</taxon>
        <taxon>Betaproteobacteria</taxon>
        <taxon>Burkholderiales</taxon>
        <taxon>Oxalobacteraceae</taxon>
        <taxon>Janthinobacterium</taxon>
    </lineage>
</organism>
<gene>
    <name evidence="1" type="ORF">ASR47_100549</name>
</gene>
<sequence length="29" mass="2851">MSPAELAALAAVLIAHGEVIPAIVIPARG</sequence>
<name>A0A1A7BWX6_9BURK</name>
<evidence type="ECO:0000313" key="2">
    <source>
        <dbReference type="Proteomes" id="UP000092713"/>
    </source>
</evidence>
<evidence type="ECO:0000313" key="1">
    <source>
        <dbReference type="EMBL" id="OBV38096.1"/>
    </source>
</evidence>
<protein>
    <submittedName>
        <fullName evidence="1">Uncharacterized protein</fullName>
    </submittedName>
</protein>